<dbReference type="Pfam" id="PF02594">
    <property type="entry name" value="DUF167"/>
    <property type="match status" value="1"/>
</dbReference>
<dbReference type="SMART" id="SM01152">
    <property type="entry name" value="DUF167"/>
    <property type="match status" value="1"/>
</dbReference>
<dbReference type="Gene3D" id="3.30.1200.10">
    <property type="entry name" value="YggU-like"/>
    <property type="match status" value="1"/>
</dbReference>
<gene>
    <name evidence="3" type="ORF">COU08_01150</name>
</gene>
<evidence type="ECO:0000256" key="1">
    <source>
        <dbReference type="ARBA" id="ARBA00010364"/>
    </source>
</evidence>
<proteinExistence type="inferred from homology"/>
<feature type="compositionally biased region" description="Basic residues" evidence="2">
    <location>
        <begin position="36"/>
        <end position="46"/>
    </location>
</feature>
<organism evidence="3 4">
    <name type="scientific">Candidatus Harrisonbacteria bacterium CG10_big_fil_rev_8_21_14_0_10_42_17</name>
    <dbReference type="NCBI Taxonomy" id="1974584"/>
    <lineage>
        <taxon>Bacteria</taxon>
        <taxon>Candidatus Harrisoniibacteriota</taxon>
    </lineage>
</organism>
<comment type="caution">
    <text evidence="3">The sequence shown here is derived from an EMBL/GenBank/DDBJ whole genome shotgun (WGS) entry which is preliminary data.</text>
</comment>
<dbReference type="EMBL" id="PFBA01000013">
    <property type="protein sequence ID" value="PIT92585.1"/>
    <property type="molecule type" value="Genomic_DNA"/>
</dbReference>
<dbReference type="NCBIfam" id="TIGR00251">
    <property type="entry name" value="DUF167 family protein"/>
    <property type="match status" value="1"/>
</dbReference>
<feature type="compositionally biased region" description="Low complexity" evidence="2">
    <location>
        <begin position="26"/>
        <end position="35"/>
    </location>
</feature>
<protein>
    <submittedName>
        <fullName evidence="3">Uncharacterized protein</fullName>
    </submittedName>
</protein>
<accession>A0A2M6WIJ0</accession>
<sequence>MRAKTETTSATSQALKNQGQKRKPMKTTSSQSTTKKSLKKTSKKPIQRFFVKAKANAKQVNIEKTGESRFTISVTSPREKNKANEAIIKILAKELNVAPSNLRIASGARSSNKIIELQ</sequence>
<dbReference type="Proteomes" id="UP000228635">
    <property type="component" value="Unassembled WGS sequence"/>
</dbReference>
<reference evidence="4" key="1">
    <citation type="submission" date="2017-09" db="EMBL/GenBank/DDBJ databases">
        <title>Depth-based differentiation of microbial function through sediment-hosted aquifers and enrichment of novel symbionts in the deep terrestrial subsurface.</title>
        <authorList>
            <person name="Probst A.J."/>
            <person name="Ladd B."/>
            <person name="Jarett J.K."/>
            <person name="Geller-Mcgrath D.E."/>
            <person name="Sieber C.M.K."/>
            <person name="Emerson J.B."/>
            <person name="Anantharaman K."/>
            <person name="Thomas B.C."/>
            <person name="Malmstrom R."/>
            <person name="Stieglmeier M."/>
            <person name="Klingl A."/>
            <person name="Woyke T."/>
            <person name="Ryan C.M."/>
            <person name="Banfield J.F."/>
        </authorList>
    </citation>
    <scope>NUCLEOTIDE SEQUENCE [LARGE SCALE GENOMIC DNA]</scope>
</reference>
<evidence type="ECO:0000313" key="3">
    <source>
        <dbReference type="EMBL" id="PIT92585.1"/>
    </source>
</evidence>
<evidence type="ECO:0000256" key="2">
    <source>
        <dbReference type="SAM" id="MobiDB-lite"/>
    </source>
</evidence>
<dbReference type="AlphaFoldDB" id="A0A2M6WIJ0"/>
<feature type="compositionally biased region" description="Polar residues" evidence="2">
    <location>
        <begin position="1"/>
        <end position="18"/>
    </location>
</feature>
<dbReference type="InterPro" id="IPR003746">
    <property type="entry name" value="DUF167"/>
</dbReference>
<comment type="similarity">
    <text evidence="1">Belongs to the UPF0235 family.</text>
</comment>
<evidence type="ECO:0000313" key="4">
    <source>
        <dbReference type="Proteomes" id="UP000228635"/>
    </source>
</evidence>
<dbReference type="InterPro" id="IPR036591">
    <property type="entry name" value="YggU-like_sf"/>
</dbReference>
<name>A0A2M6WIJ0_9BACT</name>
<feature type="region of interest" description="Disordered" evidence="2">
    <location>
        <begin position="1"/>
        <end position="46"/>
    </location>
</feature>
<dbReference type="SUPFAM" id="SSF69786">
    <property type="entry name" value="YggU-like"/>
    <property type="match status" value="1"/>
</dbReference>